<gene>
    <name evidence="1" type="ORF">DSM101010T_10780</name>
</gene>
<keyword evidence="2" id="KW-1185">Reference proteome</keyword>
<evidence type="ECO:0000313" key="2">
    <source>
        <dbReference type="Proteomes" id="UP000503840"/>
    </source>
</evidence>
<dbReference type="AlphaFoldDB" id="A0A7J0BG51"/>
<dbReference type="Proteomes" id="UP000503840">
    <property type="component" value="Unassembled WGS sequence"/>
</dbReference>
<proteinExistence type="predicted"/>
<evidence type="ECO:0000313" key="1">
    <source>
        <dbReference type="EMBL" id="GFM32713.1"/>
    </source>
</evidence>
<dbReference type="InterPro" id="IPR016195">
    <property type="entry name" value="Pol/histidinol_Pase-like"/>
</dbReference>
<sequence>MNKQPSPSPTARYCEDTDKLLSAFSSAVTEDDQLLFSSIVSTELSDWQRQQIENPPQIFNRQDTLLACHWHPEFVPMDLCRKRIETMFPGVREQLIIPTQHNVLMSYDDYSGVEVDCYASKFNQKVQLLFHFHNSRLEQAHTFKAMLDHTFQYRSSQLFEFLASFSTPHTERLEKAARETGATQQVVDFVTLLAAKLERLLDENRDRIDPASIKNKLLRDFADGMRPRFGHLFINHAQAFIKEVKESVKRGFPLDYFYRASEIIEEARSLGCGIVIPHPEQFWPILLRGYDVDGYEVWNPQSQRYTDFLIEVVNQHNRSRNGAQRELLIFMGDDCHMGEKTRPAEQQDMEKCGREIGLQPPWDDLNIRKKLVSGAVDRPSVIRCYRERLAGF</sequence>
<comment type="caution">
    <text evidence="1">The sequence shown here is derived from an EMBL/GenBank/DDBJ whole genome shotgun (WGS) entry which is preliminary data.</text>
</comment>
<dbReference type="SUPFAM" id="SSF89550">
    <property type="entry name" value="PHP domain-like"/>
    <property type="match status" value="1"/>
</dbReference>
<organism evidence="1 2">
    <name type="scientific">Desulfovibrio subterraneus</name>
    <dbReference type="NCBI Taxonomy" id="2718620"/>
    <lineage>
        <taxon>Bacteria</taxon>
        <taxon>Pseudomonadati</taxon>
        <taxon>Thermodesulfobacteriota</taxon>
        <taxon>Desulfovibrionia</taxon>
        <taxon>Desulfovibrionales</taxon>
        <taxon>Desulfovibrionaceae</taxon>
        <taxon>Desulfovibrio</taxon>
    </lineage>
</organism>
<dbReference type="EMBL" id="BLVO01000012">
    <property type="protein sequence ID" value="GFM32713.1"/>
    <property type="molecule type" value="Genomic_DNA"/>
</dbReference>
<reference evidence="1 2" key="1">
    <citation type="submission" date="2020-05" db="EMBL/GenBank/DDBJ databases">
        <title>Draft genome sequence of Desulfovibrio sp. strain HN2T.</title>
        <authorList>
            <person name="Ueno A."/>
            <person name="Tamazawa S."/>
            <person name="Tamamura S."/>
            <person name="Murakami T."/>
            <person name="Kiyama T."/>
            <person name="Inomata H."/>
            <person name="Amano Y."/>
            <person name="Miyakawa K."/>
            <person name="Tamaki H."/>
            <person name="Naganuma T."/>
            <person name="Kaneko K."/>
        </authorList>
    </citation>
    <scope>NUCLEOTIDE SEQUENCE [LARGE SCALE GENOMIC DNA]</scope>
    <source>
        <strain evidence="1 2">HN2</strain>
    </source>
</reference>
<accession>A0A7J0BG51</accession>
<dbReference type="RefSeq" id="WP_174404398.1">
    <property type="nucleotide sequence ID" value="NZ_BLVO01000012.1"/>
</dbReference>
<dbReference type="Gene3D" id="3.20.20.140">
    <property type="entry name" value="Metal-dependent hydrolases"/>
    <property type="match status" value="1"/>
</dbReference>
<protein>
    <submittedName>
        <fullName evidence="1">Uncharacterized protein</fullName>
    </submittedName>
</protein>
<name>A0A7J0BG51_9BACT</name>